<dbReference type="EMBL" id="KB201931">
    <property type="protein sequence ID" value="ESO93264.1"/>
    <property type="molecule type" value="Genomic_DNA"/>
</dbReference>
<dbReference type="STRING" id="225164.V4BW11"/>
<evidence type="ECO:0000256" key="2">
    <source>
        <dbReference type="SAM" id="Phobius"/>
    </source>
</evidence>
<feature type="region of interest" description="Disordered" evidence="1">
    <location>
        <begin position="297"/>
        <end position="316"/>
    </location>
</feature>
<gene>
    <name evidence="4" type="ORF">LOTGIDRAFT_161827</name>
</gene>
<evidence type="ECO:0000256" key="1">
    <source>
        <dbReference type="SAM" id="MobiDB-lite"/>
    </source>
</evidence>
<evidence type="ECO:0000256" key="3">
    <source>
        <dbReference type="SAM" id="SignalP"/>
    </source>
</evidence>
<dbReference type="GeneID" id="20238787"/>
<dbReference type="CDD" id="cd22823">
    <property type="entry name" value="Gal_Rha_Lectin"/>
    <property type="match status" value="1"/>
</dbReference>
<dbReference type="AlphaFoldDB" id="V4BW11"/>
<dbReference type="HOGENOM" id="CLU_802368_0_0_1"/>
<dbReference type="OMA" id="QYICERD"/>
<dbReference type="CTD" id="20238787"/>
<feature type="region of interest" description="Disordered" evidence="1">
    <location>
        <begin position="193"/>
        <end position="218"/>
    </location>
</feature>
<feature type="signal peptide" evidence="3">
    <location>
        <begin position="1"/>
        <end position="24"/>
    </location>
</feature>
<name>V4BW11_LOTGI</name>
<organism evidence="4 5">
    <name type="scientific">Lottia gigantea</name>
    <name type="common">Giant owl limpet</name>
    <dbReference type="NCBI Taxonomy" id="225164"/>
    <lineage>
        <taxon>Eukaryota</taxon>
        <taxon>Metazoa</taxon>
        <taxon>Spiralia</taxon>
        <taxon>Lophotrochozoa</taxon>
        <taxon>Mollusca</taxon>
        <taxon>Gastropoda</taxon>
        <taxon>Patellogastropoda</taxon>
        <taxon>Lottioidea</taxon>
        <taxon>Lottiidae</taxon>
        <taxon>Lottia</taxon>
    </lineage>
</organism>
<dbReference type="Gene3D" id="2.60.120.740">
    <property type="match status" value="1"/>
</dbReference>
<feature type="chain" id="PRO_5004718121" description="SUEL-type lectin domain-containing protein" evidence="3">
    <location>
        <begin position="25"/>
        <end position="346"/>
    </location>
</feature>
<dbReference type="InterPro" id="IPR043159">
    <property type="entry name" value="Lectin_gal-bd_sf"/>
</dbReference>
<evidence type="ECO:0008006" key="6">
    <source>
        <dbReference type="Google" id="ProtNLM"/>
    </source>
</evidence>
<dbReference type="OrthoDB" id="6125395at2759"/>
<keyword evidence="2" id="KW-0472">Membrane</keyword>
<feature type="transmembrane region" description="Helical" evidence="2">
    <location>
        <begin position="234"/>
        <end position="257"/>
    </location>
</feature>
<sequence length="346" mass="38848">MNQSGFNLVLLCIILEIINIKCDTKEFSACYGTYKNFLELECDWGDKITIHKVFHGAKAIHLECPYPTDQSSYKEDCCVPHKEDCMFEIKPAEKISYETNCNGKSQCQLLAMWKATTGICDPKKFNPHTNFMKITYSCSSERTTRTTQSPTKTTLYSTLTTTHSVPLVLEDTNKIHTTTTSILPTTISVNALGSATKSSPTHESTRTYQIENTPRSSTNSGLIEEDSFAFTTGMMGGMVAAIIGLMLTIFGFIFYWGRKRRHLTMTKPQSSVWDFLLAQNITFRPFRRGGYDNFNSHRSSISSDGETSSPVTRKSNWTPNIAVETVNVEPTTSDDNCSIVDVHRHV</sequence>
<evidence type="ECO:0000313" key="4">
    <source>
        <dbReference type="EMBL" id="ESO93264.1"/>
    </source>
</evidence>
<keyword evidence="3" id="KW-0732">Signal</keyword>
<reference evidence="4 5" key="1">
    <citation type="journal article" date="2013" name="Nature">
        <title>Insights into bilaterian evolution from three spiralian genomes.</title>
        <authorList>
            <person name="Simakov O."/>
            <person name="Marletaz F."/>
            <person name="Cho S.J."/>
            <person name="Edsinger-Gonzales E."/>
            <person name="Havlak P."/>
            <person name="Hellsten U."/>
            <person name="Kuo D.H."/>
            <person name="Larsson T."/>
            <person name="Lv J."/>
            <person name="Arendt D."/>
            <person name="Savage R."/>
            <person name="Osoegawa K."/>
            <person name="de Jong P."/>
            <person name="Grimwood J."/>
            <person name="Chapman J.A."/>
            <person name="Shapiro H."/>
            <person name="Aerts A."/>
            <person name="Otillar R.P."/>
            <person name="Terry A.Y."/>
            <person name="Boore J.L."/>
            <person name="Grigoriev I.V."/>
            <person name="Lindberg D.R."/>
            <person name="Seaver E.C."/>
            <person name="Weisblat D.A."/>
            <person name="Putnam N.H."/>
            <person name="Rokhsar D.S."/>
        </authorList>
    </citation>
    <scope>NUCLEOTIDE SEQUENCE [LARGE SCALE GENOMIC DNA]</scope>
</reference>
<dbReference type="Proteomes" id="UP000030746">
    <property type="component" value="Unassembled WGS sequence"/>
</dbReference>
<keyword evidence="2" id="KW-0812">Transmembrane</keyword>
<evidence type="ECO:0000313" key="5">
    <source>
        <dbReference type="Proteomes" id="UP000030746"/>
    </source>
</evidence>
<keyword evidence="5" id="KW-1185">Reference proteome</keyword>
<protein>
    <recommendedName>
        <fullName evidence="6">SUEL-type lectin domain-containing protein</fullName>
    </recommendedName>
</protein>
<keyword evidence="2" id="KW-1133">Transmembrane helix</keyword>
<dbReference type="RefSeq" id="XP_009055963.1">
    <property type="nucleotide sequence ID" value="XM_009057715.1"/>
</dbReference>
<accession>V4BW11</accession>
<dbReference type="KEGG" id="lgi:LOTGIDRAFT_161827"/>
<proteinExistence type="predicted"/>